<dbReference type="SUPFAM" id="SSF53613">
    <property type="entry name" value="Ribokinase-like"/>
    <property type="match status" value="1"/>
</dbReference>
<dbReference type="PANTHER" id="PTHR46566:SF5">
    <property type="entry name" value="1-PHOSPHOFRUCTOKINASE"/>
    <property type="match status" value="1"/>
</dbReference>
<dbReference type="Pfam" id="PF00294">
    <property type="entry name" value="PfkB"/>
    <property type="match status" value="1"/>
</dbReference>
<dbReference type="AlphaFoldDB" id="A0A919IPQ2"/>
<keyword evidence="3" id="KW-0547">Nucleotide-binding</keyword>
<dbReference type="NCBIfam" id="TIGR03168">
    <property type="entry name" value="1-PFK"/>
    <property type="match status" value="1"/>
</dbReference>
<dbReference type="InterPro" id="IPR002173">
    <property type="entry name" value="Carboh/pur_kinase_PfkB_CS"/>
</dbReference>
<dbReference type="GO" id="GO:0005829">
    <property type="term" value="C:cytosol"/>
    <property type="evidence" value="ECO:0007669"/>
    <property type="project" value="TreeGrafter"/>
</dbReference>
<dbReference type="GO" id="GO:0005524">
    <property type="term" value="F:ATP binding"/>
    <property type="evidence" value="ECO:0007669"/>
    <property type="project" value="UniProtKB-KW"/>
</dbReference>
<evidence type="ECO:0000256" key="7">
    <source>
        <dbReference type="RuleBase" id="RU003704"/>
    </source>
</evidence>
<evidence type="ECO:0000256" key="1">
    <source>
        <dbReference type="ARBA" id="ARBA00010688"/>
    </source>
</evidence>
<dbReference type="Gene3D" id="3.40.1190.20">
    <property type="match status" value="1"/>
</dbReference>
<evidence type="ECO:0000256" key="2">
    <source>
        <dbReference type="ARBA" id="ARBA00022679"/>
    </source>
</evidence>
<dbReference type="PRINTS" id="PR00990">
    <property type="entry name" value="RIBOKINASE"/>
</dbReference>
<proteinExistence type="inferred from homology"/>
<evidence type="ECO:0000256" key="6">
    <source>
        <dbReference type="PIRNR" id="PIRNR000535"/>
    </source>
</evidence>
<keyword evidence="5" id="KW-0067">ATP-binding</keyword>
<reference evidence="9" key="1">
    <citation type="submission" date="2021-01" db="EMBL/GenBank/DDBJ databases">
        <title>Whole genome shotgun sequence of Actinoplanes cyaneus NBRC 14990.</title>
        <authorList>
            <person name="Komaki H."/>
            <person name="Tamura T."/>
        </authorList>
    </citation>
    <scope>NUCLEOTIDE SEQUENCE</scope>
    <source>
        <strain evidence="9">NBRC 14990</strain>
    </source>
</reference>
<dbReference type="PANTHER" id="PTHR46566">
    <property type="entry name" value="1-PHOSPHOFRUCTOKINASE-RELATED"/>
    <property type="match status" value="1"/>
</dbReference>
<protein>
    <submittedName>
        <fullName evidence="9">Tagatose-6-phosphate kinase</fullName>
    </submittedName>
</protein>
<gene>
    <name evidence="9" type="primary">lacC</name>
    <name evidence="9" type="ORF">Acy02nite_78110</name>
</gene>
<comment type="similarity">
    <text evidence="1 7">Belongs to the carbohydrate kinase PfkB family.</text>
</comment>
<evidence type="ECO:0000256" key="3">
    <source>
        <dbReference type="ARBA" id="ARBA00022741"/>
    </source>
</evidence>
<evidence type="ECO:0000256" key="5">
    <source>
        <dbReference type="ARBA" id="ARBA00022840"/>
    </source>
</evidence>
<evidence type="ECO:0000256" key="4">
    <source>
        <dbReference type="ARBA" id="ARBA00022777"/>
    </source>
</evidence>
<keyword evidence="4 7" id="KW-0418">Kinase</keyword>
<dbReference type="InterPro" id="IPR002139">
    <property type="entry name" value="Ribo/fructo_kinase"/>
</dbReference>
<comment type="caution">
    <text evidence="9">The sequence shown here is derived from an EMBL/GenBank/DDBJ whole genome shotgun (WGS) entry which is preliminary data.</text>
</comment>
<dbReference type="Proteomes" id="UP000619479">
    <property type="component" value="Unassembled WGS sequence"/>
</dbReference>
<keyword evidence="10" id="KW-1185">Reference proteome</keyword>
<evidence type="ECO:0000313" key="10">
    <source>
        <dbReference type="Proteomes" id="UP000619479"/>
    </source>
</evidence>
<dbReference type="InterPro" id="IPR029056">
    <property type="entry name" value="Ribokinase-like"/>
</dbReference>
<evidence type="ECO:0000313" key="9">
    <source>
        <dbReference type="EMBL" id="GID69930.1"/>
    </source>
</evidence>
<feature type="domain" description="Carbohydrate kinase PfkB" evidence="8">
    <location>
        <begin position="13"/>
        <end position="290"/>
    </location>
</feature>
<dbReference type="EMBL" id="BOMH01000068">
    <property type="protein sequence ID" value="GID69930.1"/>
    <property type="molecule type" value="Genomic_DNA"/>
</dbReference>
<name>A0A919IPQ2_9ACTN</name>
<sequence>MTRVVTVTLNPAIDVTYEVPALAIGTSVRVATVRSRAGGKGVNVAAVVRQLGGDPIVVAPTALTEPDPFRSGLAALGLPHRLIPSFGTVRRTVAVVGADGLTTILLEPGSHAAPDTTGRIAATVTAELAGAGALVISGSLAPGLPDDLPAQLARTARAQGVPVIADVSGPALRAVATAGAVLTPNRDEFAELTGHQPGSTAEIVARARELIGAGAAAVLVTLGEDGAVAVTNGGAWHARTAGVAGGNPTGAGDAAAAALALHLARGAAWPAALTDAVASSAACVLRPVAGDIDLEARSRRLGAVTVKELP</sequence>
<accession>A0A919IPQ2</accession>
<evidence type="ECO:0000259" key="8">
    <source>
        <dbReference type="Pfam" id="PF00294"/>
    </source>
</evidence>
<dbReference type="PROSITE" id="PS00584">
    <property type="entry name" value="PFKB_KINASES_2"/>
    <property type="match status" value="1"/>
</dbReference>
<organism evidence="9 10">
    <name type="scientific">Actinoplanes cyaneus</name>
    <dbReference type="NCBI Taxonomy" id="52696"/>
    <lineage>
        <taxon>Bacteria</taxon>
        <taxon>Bacillati</taxon>
        <taxon>Actinomycetota</taxon>
        <taxon>Actinomycetes</taxon>
        <taxon>Micromonosporales</taxon>
        <taxon>Micromonosporaceae</taxon>
        <taxon>Actinoplanes</taxon>
    </lineage>
</organism>
<dbReference type="GO" id="GO:0008443">
    <property type="term" value="F:phosphofructokinase activity"/>
    <property type="evidence" value="ECO:0007669"/>
    <property type="project" value="TreeGrafter"/>
</dbReference>
<dbReference type="RefSeq" id="WP_239175599.1">
    <property type="nucleotide sequence ID" value="NZ_BOMH01000068.1"/>
</dbReference>
<dbReference type="InterPro" id="IPR017583">
    <property type="entry name" value="Tagatose/fructose_Pkinase"/>
</dbReference>
<keyword evidence="2 6" id="KW-0808">Transferase</keyword>
<dbReference type="InterPro" id="IPR011611">
    <property type="entry name" value="PfkB_dom"/>
</dbReference>
<dbReference type="PIRSF" id="PIRSF000535">
    <property type="entry name" value="1PFK/6PFK/LacC"/>
    <property type="match status" value="1"/>
</dbReference>